<reference evidence="1 2" key="1">
    <citation type="journal article" date="2012" name="Environ. Microbiol.">
        <title>The genome sequence of Desulfatibacillum alkenivorans AK-01: a blueprint for anaerobic alkane oxidation.</title>
        <authorList>
            <person name="Callaghan A.V."/>
            <person name="Morris B.E."/>
            <person name="Pereira I.A."/>
            <person name="McInerney M.J."/>
            <person name="Austin R.N."/>
            <person name="Groves J.T."/>
            <person name="Kukor J.J."/>
            <person name="Suflita J.M."/>
            <person name="Young L.Y."/>
            <person name="Zylstra G.J."/>
            <person name="Wawrik B."/>
        </authorList>
    </citation>
    <scope>NUCLEOTIDE SEQUENCE [LARGE SCALE GENOMIC DNA]</scope>
    <source>
        <strain evidence="1 2">AK-01</strain>
    </source>
</reference>
<protein>
    <submittedName>
        <fullName evidence="1">Uncharacterized protein</fullName>
    </submittedName>
</protein>
<keyword evidence="2" id="KW-1185">Reference proteome</keyword>
<accession>B8FNH1</accession>
<dbReference type="EMBL" id="CP001322">
    <property type="protein sequence ID" value="ACL06252.1"/>
    <property type="molecule type" value="Genomic_DNA"/>
</dbReference>
<evidence type="ECO:0000313" key="2">
    <source>
        <dbReference type="Proteomes" id="UP000000739"/>
    </source>
</evidence>
<evidence type="ECO:0000313" key="1">
    <source>
        <dbReference type="EMBL" id="ACL06252.1"/>
    </source>
</evidence>
<sequence>MYKTTVRGKNRMAALARYLLDSGIDFSVKNIKPDYYRVECSTDGSVVESILDSIGYAA</sequence>
<gene>
    <name evidence="1" type="ordered locus">Dalk_4574</name>
</gene>
<dbReference type="AlphaFoldDB" id="B8FNH1"/>
<proteinExistence type="predicted"/>
<name>B8FNH1_DESAL</name>
<dbReference type="HOGENOM" id="CLU_2971938_0_0_7"/>
<dbReference type="Proteomes" id="UP000000739">
    <property type="component" value="Chromosome"/>
</dbReference>
<dbReference type="RefSeq" id="WP_015949291.1">
    <property type="nucleotide sequence ID" value="NC_011768.1"/>
</dbReference>
<dbReference type="KEGG" id="dal:Dalk_4574"/>
<organism evidence="1 2">
    <name type="scientific">Desulfatibacillum aliphaticivorans</name>
    <dbReference type="NCBI Taxonomy" id="218208"/>
    <lineage>
        <taxon>Bacteria</taxon>
        <taxon>Pseudomonadati</taxon>
        <taxon>Thermodesulfobacteriota</taxon>
        <taxon>Desulfobacteria</taxon>
        <taxon>Desulfobacterales</taxon>
        <taxon>Desulfatibacillaceae</taxon>
        <taxon>Desulfatibacillum</taxon>
    </lineage>
</organism>